<feature type="region of interest" description="Disordered" evidence="8">
    <location>
        <begin position="440"/>
        <end position="460"/>
    </location>
</feature>
<organism evidence="10 11">
    <name type="scientific">Actinoalloteichus caeruleus DSM 43889</name>
    <dbReference type="NCBI Taxonomy" id="1120930"/>
    <lineage>
        <taxon>Bacteria</taxon>
        <taxon>Bacillati</taxon>
        <taxon>Actinomycetota</taxon>
        <taxon>Actinomycetes</taxon>
        <taxon>Pseudonocardiales</taxon>
        <taxon>Pseudonocardiaceae</taxon>
        <taxon>Actinoalloteichus</taxon>
        <taxon>Actinoalloteichus cyanogriseus</taxon>
    </lineage>
</organism>
<name>A0ABT1JJF3_ACTCY</name>
<feature type="transmembrane region" description="Helical" evidence="9">
    <location>
        <begin position="12"/>
        <end position="32"/>
    </location>
</feature>
<evidence type="ECO:0000256" key="4">
    <source>
        <dbReference type="ARBA" id="ARBA00022692"/>
    </source>
</evidence>
<dbReference type="Proteomes" id="UP000791080">
    <property type="component" value="Unassembled WGS sequence"/>
</dbReference>
<comment type="subcellular location">
    <subcellularLocation>
        <location evidence="1">Cell membrane</location>
        <topology evidence="1">Multi-pass membrane protein</topology>
    </subcellularLocation>
</comment>
<reference evidence="10 11" key="1">
    <citation type="submission" date="2022-06" db="EMBL/GenBank/DDBJ databases">
        <title>Genomic Encyclopedia of Type Strains, Phase I: the one thousand microbial genomes (KMG-I) project.</title>
        <authorList>
            <person name="Kyrpides N."/>
        </authorList>
    </citation>
    <scope>NUCLEOTIDE SEQUENCE [LARGE SCALE GENOMIC DNA]</scope>
    <source>
        <strain evidence="10 11">DSM 43889</strain>
    </source>
</reference>
<feature type="transmembrane region" description="Helical" evidence="9">
    <location>
        <begin position="209"/>
        <end position="227"/>
    </location>
</feature>
<evidence type="ECO:0000256" key="7">
    <source>
        <dbReference type="ARBA" id="ARBA00024033"/>
    </source>
</evidence>
<evidence type="ECO:0000256" key="5">
    <source>
        <dbReference type="ARBA" id="ARBA00022989"/>
    </source>
</evidence>
<keyword evidence="4 9" id="KW-0812">Transmembrane</keyword>
<evidence type="ECO:0000313" key="11">
    <source>
        <dbReference type="Proteomes" id="UP000791080"/>
    </source>
</evidence>
<evidence type="ECO:0000256" key="9">
    <source>
        <dbReference type="SAM" id="Phobius"/>
    </source>
</evidence>
<gene>
    <name evidence="10" type="ORF">G443_002594</name>
</gene>
<comment type="similarity">
    <text evidence="7">Belongs to the glycosyltransferase 87 family.</text>
</comment>
<comment type="caution">
    <text evidence="10">The sequence shown here is derived from an EMBL/GenBank/DDBJ whole genome shotgun (WGS) entry which is preliminary data.</text>
</comment>
<evidence type="ECO:0000313" key="10">
    <source>
        <dbReference type="EMBL" id="MCP2332324.1"/>
    </source>
</evidence>
<keyword evidence="6 9" id="KW-0472">Membrane</keyword>
<feature type="transmembrane region" description="Helical" evidence="9">
    <location>
        <begin position="339"/>
        <end position="359"/>
    </location>
</feature>
<proteinExistence type="inferred from homology"/>
<feature type="transmembrane region" description="Helical" evidence="9">
    <location>
        <begin position="273"/>
        <end position="292"/>
    </location>
</feature>
<protein>
    <submittedName>
        <fullName evidence="10">Alpha-1,2-mannosyltransferase</fullName>
    </submittedName>
</protein>
<evidence type="ECO:0000256" key="1">
    <source>
        <dbReference type="ARBA" id="ARBA00004651"/>
    </source>
</evidence>
<evidence type="ECO:0000256" key="2">
    <source>
        <dbReference type="ARBA" id="ARBA00022475"/>
    </source>
</evidence>
<accession>A0ABT1JJF3</accession>
<keyword evidence="5 9" id="KW-1133">Transmembrane helix</keyword>
<evidence type="ECO:0000256" key="3">
    <source>
        <dbReference type="ARBA" id="ARBA00022679"/>
    </source>
</evidence>
<evidence type="ECO:0000256" key="8">
    <source>
        <dbReference type="SAM" id="MobiDB-lite"/>
    </source>
</evidence>
<dbReference type="InterPro" id="IPR018584">
    <property type="entry name" value="GT87"/>
</dbReference>
<keyword evidence="11" id="KW-1185">Reference proteome</keyword>
<dbReference type="EMBL" id="AUBJ02000001">
    <property type="protein sequence ID" value="MCP2332324.1"/>
    <property type="molecule type" value="Genomic_DNA"/>
</dbReference>
<keyword evidence="3" id="KW-0808">Transferase</keyword>
<sequence>MDLRAVESRLLRYAPLFLLVSLVLHVAASLLLDQTQLPSLQSLRGNAPQLISGDLYEFTSWNPDIAAFTTPFTAPPFAAVLLLPLAVVPWGVLRLVWQGVSLVCLWWIVSRAMRVFAMSRAPGGVIGASAWLTWRRRALVATALVLWLEPVRTSLVEGHLSLPLAAVLVTAVTTGRRVLGGVGVGLAAGIKLGAAVAGMYFLATRRFTAAAWAFGAFLATIGIGFFVSAQQSSQFWTTIAGRGERIDPVASVDNQSLRGALSRTLGYDVGTSWPWLLAAVVTAVLAGRALYATIRKGDVLGAVVTVQLLGLLIAPAAWSHEWVWVVPALVWLVCHPMRARPLLASTTVLWTLLMTSYLVHQLQALEPGKVDFSRPWPLAALGWAYPVAALLTLLAVAAGARAAPKVPPVPPLPPGSGQANDIWLRTRVLRGRVSSVLKPQNRLGRRSGRAESASVENAEG</sequence>
<dbReference type="Pfam" id="PF09594">
    <property type="entry name" value="GT87"/>
    <property type="match status" value="1"/>
</dbReference>
<feature type="transmembrane region" description="Helical" evidence="9">
    <location>
        <begin position="178"/>
        <end position="202"/>
    </location>
</feature>
<feature type="transmembrane region" description="Helical" evidence="9">
    <location>
        <begin position="380"/>
        <end position="400"/>
    </location>
</feature>
<keyword evidence="2" id="KW-1003">Cell membrane</keyword>
<evidence type="ECO:0000256" key="6">
    <source>
        <dbReference type="ARBA" id="ARBA00023136"/>
    </source>
</evidence>
<feature type="transmembrane region" description="Helical" evidence="9">
    <location>
        <begin position="92"/>
        <end position="109"/>
    </location>
</feature>
<dbReference type="RefSeq" id="WP_051313304.1">
    <property type="nucleotide sequence ID" value="NZ_AUBJ02000001.1"/>
</dbReference>